<reference evidence="2 3" key="1">
    <citation type="submission" date="2017-02" db="EMBL/GenBank/DDBJ databases">
        <authorList>
            <person name="Peterson S.W."/>
        </authorList>
    </citation>
    <scope>NUCLEOTIDE SEQUENCE [LARGE SCALE GENOMIC DNA]</scope>
    <source>
        <strain evidence="2 3">DSM 16080</strain>
    </source>
</reference>
<dbReference type="STRING" id="1121449.SAMN02745704_00380"/>
<protein>
    <submittedName>
        <fullName evidence="2">Fe-S cluster biogenesis protein NfuA, 4Fe-4S-binding domain</fullName>
    </submittedName>
</protein>
<dbReference type="GO" id="GO:0005506">
    <property type="term" value="F:iron ion binding"/>
    <property type="evidence" value="ECO:0007669"/>
    <property type="project" value="InterPro"/>
</dbReference>
<dbReference type="GO" id="GO:0051536">
    <property type="term" value="F:iron-sulfur cluster binding"/>
    <property type="evidence" value="ECO:0007669"/>
    <property type="project" value="InterPro"/>
</dbReference>
<evidence type="ECO:0000259" key="1">
    <source>
        <dbReference type="Pfam" id="PF01106"/>
    </source>
</evidence>
<evidence type="ECO:0000313" key="2">
    <source>
        <dbReference type="EMBL" id="SKA72422.1"/>
    </source>
</evidence>
<sequence length="75" mass="8224">MSIKEKVESALEKIRPVLQNDGGNVELVEVTDDGIVKVRLQGACHGCPMSQMTLKHGIERVILKEIPEIKGVESV</sequence>
<dbReference type="Gene3D" id="3.30.300.130">
    <property type="entry name" value="Fe-S cluster assembly (FSCA)"/>
    <property type="match status" value="1"/>
</dbReference>
<accession>A0A1T4W594</accession>
<evidence type="ECO:0000313" key="3">
    <source>
        <dbReference type="Proteomes" id="UP000190027"/>
    </source>
</evidence>
<dbReference type="EMBL" id="FUYC01000001">
    <property type="protein sequence ID" value="SKA72422.1"/>
    <property type="molecule type" value="Genomic_DNA"/>
</dbReference>
<dbReference type="PANTHER" id="PTHR11178">
    <property type="entry name" value="IRON-SULFUR CLUSTER SCAFFOLD PROTEIN NFU-RELATED"/>
    <property type="match status" value="1"/>
</dbReference>
<dbReference type="InterPro" id="IPR001075">
    <property type="entry name" value="NIF_FeS_clus_asmbl_NifU_C"/>
</dbReference>
<dbReference type="Pfam" id="PF01106">
    <property type="entry name" value="NifU"/>
    <property type="match status" value="1"/>
</dbReference>
<dbReference type="InterPro" id="IPR034904">
    <property type="entry name" value="FSCA_dom_sf"/>
</dbReference>
<organism evidence="2 3">
    <name type="scientific">Paucidesulfovibrio gracilis DSM 16080</name>
    <dbReference type="NCBI Taxonomy" id="1121449"/>
    <lineage>
        <taxon>Bacteria</taxon>
        <taxon>Pseudomonadati</taxon>
        <taxon>Thermodesulfobacteriota</taxon>
        <taxon>Desulfovibrionia</taxon>
        <taxon>Desulfovibrionales</taxon>
        <taxon>Desulfovibrionaceae</taxon>
        <taxon>Paucidesulfovibrio</taxon>
    </lineage>
</organism>
<proteinExistence type="predicted"/>
<feature type="domain" description="NIF system FeS cluster assembly NifU C-terminal" evidence="1">
    <location>
        <begin position="7"/>
        <end position="73"/>
    </location>
</feature>
<gene>
    <name evidence="2" type="ORF">SAMN02745704_00380</name>
</gene>
<dbReference type="Proteomes" id="UP000190027">
    <property type="component" value="Unassembled WGS sequence"/>
</dbReference>
<keyword evidence="3" id="KW-1185">Reference proteome</keyword>
<name>A0A1T4W594_9BACT</name>
<dbReference type="GO" id="GO:0016226">
    <property type="term" value="P:iron-sulfur cluster assembly"/>
    <property type="evidence" value="ECO:0007669"/>
    <property type="project" value="InterPro"/>
</dbReference>
<dbReference type="SUPFAM" id="SSF117916">
    <property type="entry name" value="Fe-S cluster assembly (FSCA) domain-like"/>
    <property type="match status" value="1"/>
</dbReference>
<dbReference type="AlphaFoldDB" id="A0A1T4W594"/>